<dbReference type="AlphaFoldDB" id="A0AAW7XFV2"/>
<dbReference type="InterPro" id="IPR009057">
    <property type="entry name" value="Homeodomain-like_sf"/>
</dbReference>
<dbReference type="EMBL" id="JAUYVO010000019">
    <property type="protein sequence ID" value="MDP2524354.1"/>
    <property type="molecule type" value="Genomic_DNA"/>
</dbReference>
<dbReference type="PANTHER" id="PTHR46796:SF12">
    <property type="entry name" value="HTH-TYPE DNA-BINDING TRANSCRIPTIONAL ACTIVATOR EUTR"/>
    <property type="match status" value="1"/>
</dbReference>
<evidence type="ECO:0000256" key="3">
    <source>
        <dbReference type="ARBA" id="ARBA00023163"/>
    </source>
</evidence>
<evidence type="ECO:0000313" key="5">
    <source>
        <dbReference type="EMBL" id="MDO6451957.1"/>
    </source>
</evidence>
<name>A0AAW7XFV2_9GAMM</name>
<gene>
    <name evidence="5" type="ORF">Q4490_00135</name>
    <name evidence="6" type="ORF">Q8W30_17455</name>
</gene>
<dbReference type="RefSeq" id="WP_075172574.1">
    <property type="nucleotide sequence ID" value="NZ_CP041336.1"/>
</dbReference>
<protein>
    <submittedName>
        <fullName evidence="5">Helix-turn-helix domain-containing protein</fullName>
    </submittedName>
</protein>
<dbReference type="Proteomes" id="UP001177341">
    <property type="component" value="Unassembled WGS sequence"/>
</dbReference>
<dbReference type="InterPro" id="IPR018060">
    <property type="entry name" value="HTH_AraC"/>
</dbReference>
<comment type="caution">
    <text evidence="5">The sequence shown here is derived from an EMBL/GenBank/DDBJ whole genome shotgun (WGS) entry which is preliminary data.</text>
</comment>
<dbReference type="PANTHER" id="PTHR46796">
    <property type="entry name" value="HTH-TYPE TRANSCRIPTIONAL ACTIVATOR RHAS-RELATED"/>
    <property type="match status" value="1"/>
</dbReference>
<proteinExistence type="predicted"/>
<reference evidence="5" key="1">
    <citation type="submission" date="2023-07" db="EMBL/GenBank/DDBJ databases">
        <title>Genome content predicts the carbon catabolic preferences of heterotrophic bacteria.</title>
        <authorList>
            <person name="Gralka M."/>
        </authorList>
    </citation>
    <scope>NUCLEOTIDE SEQUENCE</scope>
    <source>
        <strain evidence="6">5G01</strain>
        <strain evidence="5">I2M16</strain>
    </source>
</reference>
<accession>A0AAW7XFV2</accession>
<evidence type="ECO:0000313" key="6">
    <source>
        <dbReference type="EMBL" id="MDP2524354.1"/>
    </source>
</evidence>
<dbReference type="PROSITE" id="PS01124">
    <property type="entry name" value="HTH_ARAC_FAMILY_2"/>
    <property type="match status" value="1"/>
</dbReference>
<organism evidence="5 7">
    <name type="scientific">Neptunomonas phycophila</name>
    <dbReference type="NCBI Taxonomy" id="1572645"/>
    <lineage>
        <taxon>Bacteria</taxon>
        <taxon>Pseudomonadati</taxon>
        <taxon>Pseudomonadota</taxon>
        <taxon>Gammaproteobacteria</taxon>
        <taxon>Oceanospirillales</taxon>
        <taxon>Oceanospirillaceae</taxon>
        <taxon>Neptunomonas</taxon>
    </lineage>
</organism>
<evidence type="ECO:0000256" key="2">
    <source>
        <dbReference type="ARBA" id="ARBA00023125"/>
    </source>
</evidence>
<evidence type="ECO:0000256" key="1">
    <source>
        <dbReference type="ARBA" id="ARBA00023015"/>
    </source>
</evidence>
<dbReference type="SUPFAM" id="SSF46689">
    <property type="entry name" value="Homeodomain-like"/>
    <property type="match status" value="1"/>
</dbReference>
<dbReference type="Pfam" id="PF12833">
    <property type="entry name" value="HTH_18"/>
    <property type="match status" value="1"/>
</dbReference>
<evidence type="ECO:0000259" key="4">
    <source>
        <dbReference type="PROSITE" id="PS01124"/>
    </source>
</evidence>
<dbReference type="InterPro" id="IPR050204">
    <property type="entry name" value="AraC_XylS_family_regulators"/>
</dbReference>
<dbReference type="GeneID" id="89456706"/>
<dbReference type="GO" id="GO:0003700">
    <property type="term" value="F:DNA-binding transcription factor activity"/>
    <property type="evidence" value="ECO:0007669"/>
    <property type="project" value="InterPro"/>
</dbReference>
<dbReference type="GO" id="GO:0043565">
    <property type="term" value="F:sequence-specific DNA binding"/>
    <property type="evidence" value="ECO:0007669"/>
    <property type="project" value="InterPro"/>
</dbReference>
<keyword evidence="2" id="KW-0238">DNA-binding</keyword>
<keyword evidence="8" id="KW-1185">Reference proteome</keyword>
<dbReference type="EMBL" id="JAUOPG010000001">
    <property type="protein sequence ID" value="MDO6451957.1"/>
    <property type="molecule type" value="Genomic_DNA"/>
</dbReference>
<dbReference type="Gene3D" id="1.10.10.60">
    <property type="entry name" value="Homeodomain-like"/>
    <property type="match status" value="1"/>
</dbReference>
<dbReference type="SMART" id="SM00342">
    <property type="entry name" value="HTH_ARAC"/>
    <property type="match status" value="1"/>
</dbReference>
<dbReference type="Proteomes" id="UP001169862">
    <property type="component" value="Unassembled WGS sequence"/>
</dbReference>
<evidence type="ECO:0000313" key="7">
    <source>
        <dbReference type="Proteomes" id="UP001169862"/>
    </source>
</evidence>
<feature type="domain" description="HTH araC/xylS-type" evidence="4">
    <location>
        <begin position="219"/>
        <end position="320"/>
    </location>
</feature>
<sequence length="324" mass="37202">MIYHPNAQIAPQKCIPLSIAEAMDADEHAHNLTDWQQEYDQIGSGSFYGKISELPLGNLQVFHEHTNQALHQKCNVWPDSIWLGLPVDSTSESRINGLALNHNDIMCRPGNCEFELMTPDNFGIFGMVVSYHALQTMADIQDTHIHWSHLTHHDRLCVPDKTLTALRFLLNRLLSQQTNEHQSRLQYDIVMMALLEILKKESPNDQVTPSYHRRKLVVDQVREYLAQLPDKAVTITELCEHTNVSRRTLQYSFESIIGISPVHYLRMSRLNSVRRALSLASSDQQSVANIASYWGFWHLSQFAKDYRELFGEKPSDTLLRSPLL</sequence>
<keyword evidence="1" id="KW-0805">Transcription regulation</keyword>
<dbReference type="InterPro" id="IPR018062">
    <property type="entry name" value="HTH_AraC-typ_CS"/>
</dbReference>
<keyword evidence="3" id="KW-0804">Transcription</keyword>
<evidence type="ECO:0000313" key="8">
    <source>
        <dbReference type="Proteomes" id="UP001177341"/>
    </source>
</evidence>
<dbReference type="PROSITE" id="PS00041">
    <property type="entry name" value="HTH_ARAC_FAMILY_1"/>
    <property type="match status" value="1"/>
</dbReference>